<dbReference type="Proteomes" id="UP001056120">
    <property type="component" value="Linkage Group LG03"/>
</dbReference>
<accession>A0ACB9JL16</accession>
<comment type="caution">
    <text evidence="1">The sequence shown here is derived from an EMBL/GenBank/DDBJ whole genome shotgun (WGS) entry which is preliminary data.</text>
</comment>
<proteinExistence type="predicted"/>
<reference evidence="2" key="1">
    <citation type="journal article" date="2022" name="Mol. Ecol. Resour.">
        <title>The genomes of chicory, endive, great burdock and yacon provide insights into Asteraceae palaeo-polyploidization history and plant inulin production.</title>
        <authorList>
            <person name="Fan W."/>
            <person name="Wang S."/>
            <person name="Wang H."/>
            <person name="Wang A."/>
            <person name="Jiang F."/>
            <person name="Liu H."/>
            <person name="Zhao H."/>
            <person name="Xu D."/>
            <person name="Zhang Y."/>
        </authorList>
    </citation>
    <scope>NUCLEOTIDE SEQUENCE [LARGE SCALE GENOMIC DNA]</scope>
    <source>
        <strain evidence="2">cv. Yunnan</strain>
    </source>
</reference>
<keyword evidence="2" id="KW-1185">Reference proteome</keyword>
<organism evidence="1 2">
    <name type="scientific">Smallanthus sonchifolius</name>
    <dbReference type="NCBI Taxonomy" id="185202"/>
    <lineage>
        <taxon>Eukaryota</taxon>
        <taxon>Viridiplantae</taxon>
        <taxon>Streptophyta</taxon>
        <taxon>Embryophyta</taxon>
        <taxon>Tracheophyta</taxon>
        <taxon>Spermatophyta</taxon>
        <taxon>Magnoliopsida</taxon>
        <taxon>eudicotyledons</taxon>
        <taxon>Gunneridae</taxon>
        <taxon>Pentapetalae</taxon>
        <taxon>asterids</taxon>
        <taxon>campanulids</taxon>
        <taxon>Asterales</taxon>
        <taxon>Asteraceae</taxon>
        <taxon>Asteroideae</taxon>
        <taxon>Heliantheae alliance</taxon>
        <taxon>Millerieae</taxon>
        <taxon>Smallanthus</taxon>
    </lineage>
</organism>
<reference evidence="1 2" key="2">
    <citation type="journal article" date="2022" name="Mol. Ecol. Resour.">
        <title>The genomes of chicory, endive, great burdock and yacon provide insights into Asteraceae paleo-polyploidization history and plant inulin production.</title>
        <authorList>
            <person name="Fan W."/>
            <person name="Wang S."/>
            <person name="Wang H."/>
            <person name="Wang A."/>
            <person name="Jiang F."/>
            <person name="Liu H."/>
            <person name="Zhao H."/>
            <person name="Xu D."/>
            <person name="Zhang Y."/>
        </authorList>
    </citation>
    <scope>NUCLEOTIDE SEQUENCE [LARGE SCALE GENOMIC DNA]</scope>
    <source>
        <strain evidence="2">cv. Yunnan</strain>
        <tissue evidence="1">Leaves</tissue>
    </source>
</reference>
<sequence>MSIYDSTNTEAYDIVEESDVREHAIGIMSKVENSDGAVDQHAFLETEQFPQFDSDKPEPKAIPESVDVVKVVQELPQPHAEPRTDFSGPDVNAPPNSEINSSELDEAINLIPYEHKRLYQRSASTCSDIAENDGVFCGPSSDHCTGELEVDNEDLTTVVFYPDHMVYRDSYFTDCVLTFTSSCIKIEGSTLDDDDNTLRFQWGVQDILSIKSQLYELVGMAMVTIHVLMEDTIQAENVESTSGNELKFAIIGTNWYGRQEAITSLNAKYKTLWSRMLESEDPVNGDTQASFTKYFPNFDQPFEDVIYPKGDVDAVSISKRDVDLLLPDTFVNDTVIDFYIKYLKNKIQPEEKHRFHFFNSFFFRKLADPEKGPLDASEGKAAFQRVRKWTRKVNLFEKDYVFIPVNYNYHWSLIVMCHLGEVATYKDEDIARLNKVPCVLHMDSIRGSHTGLKDLMQSYLKEEWKGRLQEASEDISSRFDNMRFISLELPQQPNSFDCGLFLLHYVELFLEQAPIYFNPFHITKSVNFLNVDWFPPAEAPLKRVVIQRLVYDLLEQPALEAPPSMAANDDDNIHKKTAVNFFLETCNPSMVCQSSQDDQGIEISLLPSLSMTSEPCPVGPTESFKAVSEQGSLLGMQFPSFNETMFTGYKSSLISPIQEIVETGEQYIYSSTEIDLQQDNGISPEMPYSSLDFKGRESWHQNNIFETSPQTSISGCEDSLEVINGSNQSDQPRSPLVEPVEMLDDNDNCNQIDQPRSPLTEPVEMLDDNDNQSDQQRSPLTEPVELLDDNDNGNQSDQPRSPLTEPVEMLDDNDNGNQIDQPRSPLKEPVEMLDDNDNGNQIDQPRSPLTEPVEMLDDNDNGNQIDQPRSPLTEPVEMLDDNGNQIDQPRSPLTEPVEMLDDNDNGNQIDQPRSPLKELVGMLDGDGDGDDDGLTLSCNFFEMQANGPTGSDGSSGLKSDVQHPIKRMRMTESFLEGGPTCG</sequence>
<name>A0ACB9JL16_9ASTR</name>
<dbReference type="EMBL" id="CM042020">
    <property type="protein sequence ID" value="KAI3820235.1"/>
    <property type="molecule type" value="Genomic_DNA"/>
</dbReference>
<evidence type="ECO:0000313" key="2">
    <source>
        <dbReference type="Proteomes" id="UP001056120"/>
    </source>
</evidence>
<gene>
    <name evidence="1" type="ORF">L1987_07779</name>
</gene>
<protein>
    <submittedName>
        <fullName evidence="1">Uncharacterized protein</fullName>
    </submittedName>
</protein>
<evidence type="ECO:0000313" key="1">
    <source>
        <dbReference type="EMBL" id="KAI3820235.1"/>
    </source>
</evidence>